<keyword evidence="3" id="KW-1185">Reference proteome</keyword>
<comment type="caution">
    <text evidence="2">The sequence shown here is derived from an EMBL/GenBank/DDBJ whole genome shotgun (WGS) entry which is preliminary data.</text>
</comment>
<reference evidence="2 3" key="1">
    <citation type="journal article" date="2021" name="Environ. Microbiol.">
        <title>Genetic insights into the dark matter of the mammalian gut microbiota through targeted genome reconstruction.</title>
        <authorList>
            <person name="Lugli G.A."/>
            <person name="Alessandri G."/>
            <person name="Milani C."/>
            <person name="Viappiani A."/>
            <person name="Fontana F."/>
            <person name="Tarracchini C."/>
            <person name="Mancabelli L."/>
            <person name="Argentini C."/>
            <person name="Ruiz L."/>
            <person name="Margolles A."/>
            <person name="van Sinderen D."/>
            <person name="Turroni F."/>
            <person name="Ventura M."/>
        </authorList>
    </citation>
    <scope>NUCLEOTIDE SEQUENCE [LARGE SCALE GENOMIC DNA]</scope>
    <source>
        <strain evidence="2 3">MA1</strain>
    </source>
</reference>
<keyword evidence="1" id="KW-0812">Transmembrane</keyword>
<dbReference type="Proteomes" id="UP000710815">
    <property type="component" value="Unassembled WGS sequence"/>
</dbReference>
<evidence type="ECO:0000256" key="1">
    <source>
        <dbReference type="SAM" id="Phobius"/>
    </source>
</evidence>
<proteinExistence type="predicted"/>
<sequence length="394" mass="43570">MPLLLVLMSFYGWRTIGVHPSALAKSLLSVLLCLLCLASLDIGIRLKRLPVRTLLTTLFAAYVLALGTGILQYVSLARMWNWQPVRLYFWNLIYRYYSSVRPQFLFAEPSYIGMHLFGVLLPVYWLTRDRRVGILVPTFAIAAIAMGSGTRIVLDSIIAAFLWIVGTVNFRSRKVTAGFVGALCLMAAGCTSALVFDERLNALATKGLLSGDGSMSARIFHMLAPMWAWKHDVTHLLFGWGAGNISDAVRTGYAGARRWYDAHGGMSSEEIDGLANPPADTFTMSAYASFITEFGVLCFAAFLLLVVLHVTRLHAWNRRTICWMVLVAYLYVQFESYAFYAIPLFLWGVTTSGTISGNLSGNVSGNTFGNAPGNVPDRKSISYSREYAANNSLE</sequence>
<feature type="transmembrane region" description="Helical" evidence="1">
    <location>
        <begin position="54"/>
        <end position="74"/>
    </location>
</feature>
<keyword evidence="1" id="KW-1133">Transmembrane helix</keyword>
<protein>
    <submittedName>
        <fullName evidence="2">Uncharacterized protein</fullName>
    </submittedName>
</protein>
<feature type="transmembrane region" description="Helical" evidence="1">
    <location>
        <begin position="320"/>
        <end position="342"/>
    </location>
</feature>
<feature type="transmembrane region" description="Helical" evidence="1">
    <location>
        <begin position="177"/>
        <end position="196"/>
    </location>
</feature>
<name>A0ABS9VVN9_9BIFI</name>
<accession>A0ABS9VVN9</accession>
<evidence type="ECO:0000313" key="3">
    <source>
        <dbReference type="Proteomes" id="UP000710815"/>
    </source>
</evidence>
<keyword evidence="1" id="KW-0472">Membrane</keyword>
<feature type="transmembrane region" description="Helical" evidence="1">
    <location>
        <begin position="109"/>
        <end position="127"/>
    </location>
</feature>
<feature type="transmembrane region" description="Helical" evidence="1">
    <location>
        <begin position="139"/>
        <end position="165"/>
    </location>
</feature>
<dbReference type="EMBL" id="JAFEJT020000029">
    <property type="protein sequence ID" value="MCH9276183.1"/>
    <property type="molecule type" value="Genomic_DNA"/>
</dbReference>
<evidence type="ECO:0000313" key="2">
    <source>
        <dbReference type="EMBL" id="MCH9276183.1"/>
    </source>
</evidence>
<gene>
    <name evidence="2" type="ORF">JS533_007855</name>
</gene>
<feature type="transmembrane region" description="Helical" evidence="1">
    <location>
        <begin position="24"/>
        <end position="42"/>
    </location>
</feature>
<organism evidence="2 3">
    <name type="scientific">Bifidobacterium amazonense</name>
    <dbReference type="NCBI Taxonomy" id="2809027"/>
    <lineage>
        <taxon>Bacteria</taxon>
        <taxon>Bacillati</taxon>
        <taxon>Actinomycetota</taxon>
        <taxon>Actinomycetes</taxon>
        <taxon>Bifidobacteriales</taxon>
        <taxon>Bifidobacteriaceae</taxon>
        <taxon>Bifidobacterium</taxon>
    </lineage>
</organism>
<dbReference type="RefSeq" id="WP_241513883.1">
    <property type="nucleotide sequence ID" value="NZ_JAFEJT020000029.1"/>
</dbReference>
<reference evidence="2 3" key="2">
    <citation type="journal article" date="2021" name="Syst. Appl. Microbiol.">
        <title>Phylogenetic classification of ten novel species belonging to the genus Bifidobacterium comprising B. phasiani sp. nov., B. pongonis sp. nov., B. saguinibicoloris sp. nov., B. colobi sp. nov., B. simiiventris sp. nov., B. santillanense sp. nov., B. miconis sp. nov., B. amazonense sp. nov., B. pluvialisilvae sp. nov., and B. miconisargentati sp. nov.</title>
        <authorList>
            <person name="Lugli G.A."/>
            <person name="Calvete-Torre I."/>
            <person name="Alessandri G."/>
            <person name="Milani C."/>
            <person name="Turroni F."/>
            <person name="Laiolo P."/>
            <person name="Ossiprandi M.C."/>
            <person name="Margolles A."/>
            <person name="Ruiz L."/>
            <person name="Ventura M."/>
        </authorList>
    </citation>
    <scope>NUCLEOTIDE SEQUENCE [LARGE SCALE GENOMIC DNA]</scope>
    <source>
        <strain evidence="2 3">MA1</strain>
    </source>
</reference>
<feature type="transmembrane region" description="Helical" evidence="1">
    <location>
        <begin position="286"/>
        <end position="308"/>
    </location>
</feature>